<dbReference type="InterPro" id="IPR016024">
    <property type="entry name" value="ARM-type_fold"/>
</dbReference>
<reference evidence="2" key="1">
    <citation type="submission" date="2021-02" db="EMBL/GenBank/DDBJ databases">
        <authorList>
            <person name="Nieuwenhuis M."/>
            <person name="Van De Peppel L.J.J."/>
        </authorList>
    </citation>
    <scope>NUCLEOTIDE SEQUENCE</scope>
    <source>
        <strain evidence="2">D49</strain>
    </source>
</reference>
<dbReference type="EMBL" id="JABCKI010006116">
    <property type="protein sequence ID" value="KAG5635343.1"/>
    <property type="molecule type" value="Genomic_DNA"/>
</dbReference>
<accession>A0A9P7FSA2</accession>
<dbReference type="GO" id="GO:0005634">
    <property type="term" value="C:nucleus"/>
    <property type="evidence" value="ECO:0007669"/>
    <property type="project" value="TreeGrafter"/>
</dbReference>
<dbReference type="Pfam" id="PF10521">
    <property type="entry name" value="Tti2"/>
    <property type="match status" value="1"/>
</dbReference>
<evidence type="ECO:0000313" key="2">
    <source>
        <dbReference type="EMBL" id="KAG5635343.1"/>
    </source>
</evidence>
<dbReference type="PANTHER" id="PTHR32226:SF2">
    <property type="entry name" value="TELO2-INTERACTING PROTEIN 2"/>
    <property type="match status" value="1"/>
</dbReference>
<sequence>MFTVSEKLEPFLHGLQVPAEYTRYENITEATTLTRLAEWKTSADRILKEVQSILDHRKGELLTQDHANIIASVASFDGEGPWIMDSARSTAQAVLSQGFPEVETALLVQLLTHNIKPRFQLSPHPWLDASGRKLLRPAGGTMGSQDFYDEQSWKSSPGIVNVLSWCVRHVSPDQYANLWHLIIPPVMSLLDDFAAKYKLRGCEIVAEMLLQVPGSLLKRTGLDSLIRSSLNTCLTYLNNPEAPQLIKASVATSLALTKLTTSAGSAEQFDQLCALLGDGIISGIWLYAYDQPDIVVASLEALAPVLRALKIGNARFLKLLRILMEECAPCIPRWKTAILDGIVRSWVTLKDRQTASEPNRDSRECRYSIISARHMIRPVFHYFTANFEDLRDELRHTCESLGQFCPSVIEVN</sequence>
<evidence type="ECO:0000256" key="1">
    <source>
        <dbReference type="ARBA" id="ARBA00034736"/>
    </source>
</evidence>
<organism evidence="2 3">
    <name type="scientific">Sphagnurus paluster</name>
    <dbReference type="NCBI Taxonomy" id="117069"/>
    <lineage>
        <taxon>Eukaryota</taxon>
        <taxon>Fungi</taxon>
        <taxon>Dikarya</taxon>
        <taxon>Basidiomycota</taxon>
        <taxon>Agaricomycotina</taxon>
        <taxon>Agaricomycetes</taxon>
        <taxon>Agaricomycetidae</taxon>
        <taxon>Agaricales</taxon>
        <taxon>Tricholomatineae</taxon>
        <taxon>Lyophyllaceae</taxon>
        <taxon>Sphagnurus</taxon>
    </lineage>
</organism>
<dbReference type="OrthoDB" id="6417021at2759"/>
<proteinExistence type="inferred from homology"/>
<name>A0A9P7FSA2_9AGAR</name>
<dbReference type="GO" id="GO:0005829">
    <property type="term" value="C:cytosol"/>
    <property type="evidence" value="ECO:0007669"/>
    <property type="project" value="TreeGrafter"/>
</dbReference>
<dbReference type="AlphaFoldDB" id="A0A9P7FSA2"/>
<dbReference type="PANTHER" id="PTHR32226">
    <property type="entry name" value="TELO2-INTERACTING PROTEIN 2"/>
    <property type="match status" value="1"/>
</dbReference>
<comment type="caution">
    <text evidence="2">The sequence shown here is derived from an EMBL/GenBank/DDBJ whole genome shotgun (WGS) entry which is preliminary data.</text>
</comment>
<evidence type="ECO:0000313" key="3">
    <source>
        <dbReference type="Proteomes" id="UP000717328"/>
    </source>
</evidence>
<dbReference type="Proteomes" id="UP000717328">
    <property type="component" value="Unassembled WGS sequence"/>
</dbReference>
<keyword evidence="3" id="KW-1185">Reference proteome</keyword>
<reference evidence="2" key="2">
    <citation type="submission" date="2021-10" db="EMBL/GenBank/DDBJ databases">
        <title>Phylogenomics reveals ancestral predisposition of the termite-cultivated fungus Termitomyces towards a domesticated lifestyle.</title>
        <authorList>
            <person name="Auxier B."/>
            <person name="Grum-Grzhimaylo A."/>
            <person name="Cardenas M.E."/>
            <person name="Lodge J.D."/>
            <person name="Laessoe T."/>
            <person name="Pedersen O."/>
            <person name="Smith M.E."/>
            <person name="Kuyper T.W."/>
            <person name="Franco-Molano E.A."/>
            <person name="Baroni T.J."/>
            <person name="Aanen D.K."/>
        </authorList>
    </citation>
    <scope>NUCLEOTIDE SEQUENCE</scope>
    <source>
        <strain evidence="2">D49</strain>
    </source>
</reference>
<dbReference type="SUPFAM" id="SSF48371">
    <property type="entry name" value="ARM repeat"/>
    <property type="match status" value="1"/>
</dbReference>
<protein>
    <submittedName>
        <fullName evidence="2">Uncharacterized protein</fullName>
    </submittedName>
</protein>
<comment type="similarity">
    <text evidence="1">Belongs to the TTI2 family.</text>
</comment>
<gene>
    <name evidence="2" type="ORF">H0H81_011646</name>
</gene>
<dbReference type="InterPro" id="IPR018870">
    <property type="entry name" value="Tti2"/>
</dbReference>
<dbReference type="GO" id="GO:0110078">
    <property type="term" value="C:TTT Hsp90 cochaperone complex"/>
    <property type="evidence" value="ECO:0007669"/>
    <property type="project" value="InterPro"/>
</dbReference>